<evidence type="ECO:0000313" key="3">
    <source>
        <dbReference type="Proteomes" id="UP001165190"/>
    </source>
</evidence>
<name>A0A9W7GU36_HIBTR</name>
<evidence type="ECO:0000313" key="2">
    <source>
        <dbReference type="EMBL" id="GMI64106.1"/>
    </source>
</evidence>
<gene>
    <name evidence="2" type="ORF">HRI_000079900</name>
</gene>
<feature type="region of interest" description="Disordered" evidence="1">
    <location>
        <begin position="1"/>
        <end position="44"/>
    </location>
</feature>
<dbReference type="PANTHER" id="PTHR48429">
    <property type="entry name" value="AGENET DOMAIN-CONTAINING PROTEIN"/>
    <property type="match status" value="1"/>
</dbReference>
<feature type="compositionally biased region" description="Basic and acidic residues" evidence="1">
    <location>
        <begin position="18"/>
        <end position="31"/>
    </location>
</feature>
<proteinExistence type="predicted"/>
<protein>
    <submittedName>
        <fullName evidence="2">G2484-1 protein</fullName>
    </submittedName>
</protein>
<organism evidence="2 3">
    <name type="scientific">Hibiscus trionum</name>
    <name type="common">Flower of an hour</name>
    <dbReference type="NCBI Taxonomy" id="183268"/>
    <lineage>
        <taxon>Eukaryota</taxon>
        <taxon>Viridiplantae</taxon>
        <taxon>Streptophyta</taxon>
        <taxon>Embryophyta</taxon>
        <taxon>Tracheophyta</taxon>
        <taxon>Spermatophyta</taxon>
        <taxon>Magnoliopsida</taxon>
        <taxon>eudicotyledons</taxon>
        <taxon>Gunneridae</taxon>
        <taxon>Pentapetalae</taxon>
        <taxon>rosids</taxon>
        <taxon>malvids</taxon>
        <taxon>Malvales</taxon>
        <taxon>Malvaceae</taxon>
        <taxon>Malvoideae</taxon>
        <taxon>Hibiscus</taxon>
    </lineage>
</organism>
<accession>A0A9W7GU36</accession>
<keyword evidence="3" id="KW-1185">Reference proteome</keyword>
<dbReference type="EMBL" id="BSYR01000003">
    <property type="protein sequence ID" value="GMI64106.1"/>
    <property type="molecule type" value="Genomic_DNA"/>
</dbReference>
<dbReference type="Proteomes" id="UP001165190">
    <property type="component" value="Unassembled WGS sequence"/>
</dbReference>
<dbReference type="InterPro" id="IPR055274">
    <property type="entry name" value="SWO1"/>
</dbReference>
<dbReference type="OrthoDB" id="10447402at2759"/>
<dbReference type="PANTHER" id="PTHR48429:SF1">
    <property type="entry name" value="AGENET DOMAIN-CONTAINING PROTEIN"/>
    <property type="match status" value="1"/>
</dbReference>
<evidence type="ECO:0000256" key="1">
    <source>
        <dbReference type="SAM" id="MobiDB-lite"/>
    </source>
</evidence>
<reference evidence="2" key="1">
    <citation type="submission" date="2023-05" db="EMBL/GenBank/DDBJ databases">
        <title>Genome and transcriptome analyses reveal genes involved in the formation of fine ridges on petal epidermal cells in Hibiscus trionum.</title>
        <authorList>
            <person name="Koshimizu S."/>
            <person name="Masuda S."/>
            <person name="Ishii T."/>
            <person name="Shirasu K."/>
            <person name="Hoshino A."/>
            <person name="Arita M."/>
        </authorList>
    </citation>
    <scope>NUCLEOTIDE SEQUENCE</scope>
    <source>
        <strain evidence="2">Hamamatsu line</strain>
    </source>
</reference>
<comment type="caution">
    <text evidence="2">The sequence shown here is derived from an EMBL/GenBank/DDBJ whole genome shotgun (WGS) entry which is preliminary data.</text>
</comment>
<sequence length="112" mass="12903">MWKNGSWVEMSSSQDHIGSNHEGDTPQEKRPRINSPVVETKGEDKLSKRFDLKESWKPGDMRLLDLSVDEKIFNIGKSTRDESKPDSLRMIHTGLKKEGSGVIFWFKEKVIE</sequence>
<dbReference type="AlphaFoldDB" id="A0A9W7GU36"/>